<gene>
    <name evidence="3" type="ORF">ACHMWK_14825</name>
</gene>
<dbReference type="Pfam" id="PF12869">
    <property type="entry name" value="tRNA_anti-like"/>
    <property type="match status" value="1"/>
</dbReference>
<dbReference type="Proteomes" id="UP001609821">
    <property type="component" value="Unassembled WGS sequence"/>
</dbReference>
<feature type="domain" description="Ig-like" evidence="2">
    <location>
        <begin position="125"/>
        <end position="171"/>
    </location>
</feature>
<feature type="transmembrane region" description="Helical" evidence="1">
    <location>
        <begin position="22"/>
        <end position="40"/>
    </location>
</feature>
<reference evidence="3 4" key="1">
    <citation type="submission" date="2024-10" db="EMBL/GenBank/DDBJ databases">
        <title>Aeromonas and Pseudomonas from the Cagarras Archipelago, Rio de Janeiro, Brazil.</title>
        <authorList>
            <person name="Canellas A.L.B."/>
            <person name="Laport M.S."/>
        </authorList>
    </citation>
    <scope>NUCLEOTIDE SEQUENCE [LARGE SCALE GENOMIC DNA]</scope>
    <source>
        <strain evidence="3 4">CPF-4</strain>
    </source>
</reference>
<evidence type="ECO:0000256" key="1">
    <source>
        <dbReference type="SAM" id="Phobius"/>
    </source>
</evidence>
<dbReference type="RefSeq" id="WP_173427025.1">
    <property type="nucleotide sequence ID" value="NZ_JBINXA010000065.1"/>
</dbReference>
<keyword evidence="1" id="KW-1133">Transmembrane helix</keyword>
<keyword evidence="1" id="KW-0472">Membrane</keyword>
<dbReference type="InterPro" id="IPR007110">
    <property type="entry name" value="Ig-like_dom"/>
</dbReference>
<evidence type="ECO:0000313" key="4">
    <source>
        <dbReference type="Proteomes" id="UP001609821"/>
    </source>
</evidence>
<accession>A0ABW7M006</accession>
<keyword evidence="4" id="KW-1185">Reference proteome</keyword>
<comment type="caution">
    <text evidence="3">The sequence shown here is derived from an EMBL/GenBank/DDBJ whole genome shotgun (WGS) entry which is preliminary data.</text>
</comment>
<dbReference type="PROSITE" id="PS50835">
    <property type="entry name" value="IG_LIKE"/>
    <property type="match status" value="1"/>
</dbReference>
<keyword evidence="1" id="KW-0812">Transmembrane</keyword>
<evidence type="ECO:0000259" key="2">
    <source>
        <dbReference type="PROSITE" id="PS50835"/>
    </source>
</evidence>
<sequence>MSFCHHYVTLIFKELAVSVKRAIGIVLAVGLAIVVIKGMVNAPSQSRPHVSDMERREMEVKRVATLESYTAADLASAYRENTYAADLTFKDKQFKVKGTVANINTDFRGKPYITMKGGANQFMEPQFALAKSDERFAAALKKGETITLACTGRGDVAKTPMSGECTFIWLD</sequence>
<protein>
    <recommendedName>
        <fullName evidence="2">Ig-like domain-containing protein</fullName>
    </recommendedName>
</protein>
<dbReference type="InterPro" id="IPR024422">
    <property type="entry name" value="Protein_unknown_function_OB"/>
</dbReference>
<evidence type="ECO:0000313" key="3">
    <source>
        <dbReference type="EMBL" id="MFH6567234.1"/>
    </source>
</evidence>
<name>A0ABW7M006_9PSED</name>
<organism evidence="3 4">
    <name type="scientific">Pseudomonas kulmbachensis</name>
    <dbReference type="NCBI Taxonomy" id="3043408"/>
    <lineage>
        <taxon>Bacteria</taxon>
        <taxon>Pseudomonadati</taxon>
        <taxon>Pseudomonadota</taxon>
        <taxon>Gammaproteobacteria</taxon>
        <taxon>Pseudomonadales</taxon>
        <taxon>Pseudomonadaceae</taxon>
        <taxon>Pseudomonas</taxon>
    </lineage>
</organism>
<dbReference type="EMBL" id="JBINXB010000020">
    <property type="protein sequence ID" value="MFH6567234.1"/>
    <property type="molecule type" value="Genomic_DNA"/>
</dbReference>
<proteinExistence type="predicted"/>